<dbReference type="Proteomes" id="UP000248584">
    <property type="component" value="Unassembled WGS sequence"/>
</dbReference>
<dbReference type="RefSeq" id="WP_015360861.1">
    <property type="nucleotide sequence ID" value="NZ_QKZR01000001.1"/>
</dbReference>
<feature type="domain" description="N-acetyltransferase" evidence="1">
    <location>
        <begin position="40"/>
        <end position="203"/>
    </location>
</feature>
<organism evidence="2 3">
    <name type="scientific">Nonlabens dokdonensis</name>
    <dbReference type="NCBI Taxonomy" id="328515"/>
    <lineage>
        <taxon>Bacteria</taxon>
        <taxon>Pseudomonadati</taxon>
        <taxon>Bacteroidota</taxon>
        <taxon>Flavobacteriia</taxon>
        <taxon>Flavobacteriales</taxon>
        <taxon>Flavobacteriaceae</taxon>
        <taxon>Nonlabens</taxon>
    </lineage>
</organism>
<dbReference type="InterPro" id="IPR000182">
    <property type="entry name" value="GNAT_dom"/>
</dbReference>
<evidence type="ECO:0000259" key="1">
    <source>
        <dbReference type="PROSITE" id="PS51186"/>
    </source>
</evidence>
<accession>A0ABX5PZ52</accession>
<dbReference type="SUPFAM" id="SSF55729">
    <property type="entry name" value="Acyl-CoA N-acyltransferases (Nat)"/>
    <property type="match status" value="1"/>
</dbReference>
<dbReference type="Pfam" id="PF00583">
    <property type="entry name" value="Acetyltransf_1"/>
    <property type="match status" value="1"/>
</dbReference>
<dbReference type="Gene3D" id="3.40.630.30">
    <property type="match status" value="1"/>
</dbReference>
<dbReference type="InterPro" id="IPR016181">
    <property type="entry name" value="Acyl_CoA_acyltransferase"/>
</dbReference>
<reference evidence="2 3" key="1">
    <citation type="submission" date="2018-06" db="EMBL/GenBank/DDBJ databases">
        <title>Genomic Encyclopedia of Archaeal and Bacterial Type Strains, Phase II (KMG-II): from individual species to whole genera.</title>
        <authorList>
            <person name="Goeker M."/>
        </authorList>
    </citation>
    <scope>NUCLEOTIDE SEQUENCE [LARGE SCALE GENOMIC DNA]</scope>
    <source>
        <strain evidence="2 3">DSM 17205</strain>
    </source>
</reference>
<proteinExistence type="predicted"/>
<protein>
    <submittedName>
        <fullName evidence="2">Acetyltransferase (GNAT) family protein</fullName>
    </submittedName>
</protein>
<name>A0ABX5PZ52_9FLAO</name>
<evidence type="ECO:0000313" key="3">
    <source>
        <dbReference type="Proteomes" id="UP000248584"/>
    </source>
</evidence>
<keyword evidence="3" id="KW-1185">Reference proteome</keyword>
<comment type="caution">
    <text evidence="2">The sequence shown here is derived from an EMBL/GenBank/DDBJ whole genome shotgun (WGS) entry which is preliminary data.</text>
</comment>
<gene>
    <name evidence="2" type="ORF">LX97_00065</name>
</gene>
<evidence type="ECO:0000313" key="2">
    <source>
        <dbReference type="EMBL" id="PZX43066.1"/>
    </source>
</evidence>
<sequence length="203" mass="24103">MLWWLFLIVSLIIGYQMTLLQIRSAKVYLQNVMKFKHHQIIIKKAGSNDFNQILHLLKTAAQTLKDRGIDQWDYWLDPPKERLEWAREGFINGEFYFIIFNNEIIGMYRLCEEDLLYWGKQQELAYYIHSLVIHPQYKGLEIGSYIIKQIEKSALENDVRLLRLDCNAANLGLCQYYLDQGFTEVGEKQMKLSLNSLFEKRLN</sequence>
<dbReference type="EMBL" id="QKZR01000001">
    <property type="protein sequence ID" value="PZX43066.1"/>
    <property type="molecule type" value="Genomic_DNA"/>
</dbReference>
<dbReference type="CDD" id="cd04301">
    <property type="entry name" value="NAT_SF"/>
    <property type="match status" value="1"/>
</dbReference>
<dbReference type="PROSITE" id="PS51186">
    <property type="entry name" value="GNAT"/>
    <property type="match status" value="1"/>
</dbReference>